<dbReference type="EMBL" id="CP022983">
    <property type="protein sequence ID" value="ASV69201.1"/>
    <property type="molecule type" value="Genomic_DNA"/>
</dbReference>
<dbReference type="AlphaFoldDB" id="A0A248TM23"/>
<sequence>MVYMIENVYRQNKSKGAYVPTSYVIGNEKILAVREAPFRQYTYMKIDGDPYVISPPLVKYVETIPDDMPNFFLSELILKGCLVFMTKVEISYKHQLKSAIQLLDDKLKISPIDYLLGVQLPLASLQPDMIRLLRKEKIPVVFVEITGINDLDDMPWGWVKEAFFPYFSTLIPIFKHVDNEKDYRLLQQKWVYYMKKHRLPYVAHPLRNGELINEQTQATIGIYPFKTQLQPGLEANYNFYKRGREITNIEELDVYHYHRERLVISCLRGRVLRAGDWHHPLEGFGKRVMIKTPSYYQLS</sequence>
<proteinExistence type="predicted"/>
<dbReference type="OrthoDB" id="2959323at2"/>
<name>A0A248TM23_9BACI</name>
<evidence type="ECO:0000313" key="1">
    <source>
        <dbReference type="EMBL" id="ASV69201.1"/>
    </source>
</evidence>
<evidence type="ECO:0000313" key="2">
    <source>
        <dbReference type="Proteomes" id="UP000215137"/>
    </source>
</evidence>
<dbReference type="RefSeq" id="WP_095372765.1">
    <property type="nucleotide sequence ID" value="NZ_CP022983.1"/>
</dbReference>
<protein>
    <submittedName>
        <fullName evidence="1">Uncharacterized protein</fullName>
    </submittedName>
</protein>
<organism evidence="1 2">
    <name type="scientific">Cytobacillus kochii</name>
    <dbReference type="NCBI Taxonomy" id="859143"/>
    <lineage>
        <taxon>Bacteria</taxon>
        <taxon>Bacillati</taxon>
        <taxon>Bacillota</taxon>
        <taxon>Bacilli</taxon>
        <taxon>Bacillales</taxon>
        <taxon>Bacillaceae</taxon>
        <taxon>Cytobacillus</taxon>
    </lineage>
</organism>
<accession>A0A248TM23</accession>
<reference evidence="1 2" key="1">
    <citation type="submission" date="2017-08" db="EMBL/GenBank/DDBJ databases">
        <title>Complete Genome Sequence of Bacillus kochii Oregon-R-modENCODE STRAIN BDGP4, isolated from Drosophila melanogaster gut.</title>
        <authorList>
            <person name="Wan K.H."/>
            <person name="Yu C."/>
            <person name="Park S."/>
            <person name="Hammonds A.S."/>
            <person name="Booth B.W."/>
            <person name="Celniker S.E."/>
        </authorList>
    </citation>
    <scope>NUCLEOTIDE SEQUENCE [LARGE SCALE GENOMIC DNA]</scope>
    <source>
        <strain evidence="1 2">BDGP4</strain>
    </source>
</reference>
<gene>
    <name evidence="1" type="ORF">CKF48_18955</name>
</gene>
<dbReference type="Proteomes" id="UP000215137">
    <property type="component" value="Chromosome"/>
</dbReference>
<dbReference type="KEGG" id="bko:CKF48_18955"/>
<keyword evidence="2" id="KW-1185">Reference proteome</keyword>